<keyword evidence="4 5" id="KW-0472">Membrane</keyword>
<name>A0A0P9D4Y9_9ARCH</name>
<feature type="transmembrane region" description="Helical" evidence="5">
    <location>
        <begin position="117"/>
        <end position="136"/>
    </location>
</feature>
<dbReference type="GO" id="GO:0005886">
    <property type="term" value="C:plasma membrane"/>
    <property type="evidence" value="ECO:0007669"/>
    <property type="project" value="TreeGrafter"/>
</dbReference>
<evidence type="ECO:0000256" key="1">
    <source>
        <dbReference type="ARBA" id="ARBA00004141"/>
    </source>
</evidence>
<gene>
    <name evidence="7" type="ORF">SE19_08745</name>
</gene>
<comment type="caution">
    <text evidence="7">The sequence shown here is derived from an EMBL/GenBank/DDBJ whole genome shotgun (WGS) entry which is preliminary data.</text>
</comment>
<dbReference type="InterPro" id="IPR011701">
    <property type="entry name" value="MFS"/>
</dbReference>
<dbReference type="PROSITE" id="PS50850">
    <property type="entry name" value="MFS"/>
    <property type="match status" value="1"/>
</dbReference>
<dbReference type="InterPro" id="IPR020846">
    <property type="entry name" value="MFS_dom"/>
</dbReference>
<dbReference type="Gene3D" id="1.20.1250.20">
    <property type="entry name" value="MFS general substrate transporter like domains"/>
    <property type="match status" value="1"/>
</dbReference>
<keyword evidence="3 5" id="KW-1133">Transmembrane helix</keyword>
<dbReference type="EMBL" id="LJCQ01000417">
    <property type="protein sequence ID" value="KPV44500.1"/>
    <property type="molecule type" value="Genomic_DNA"/>
</dbReference>
<dbReference type="SUPFAM" id="SSF103473">
    <property type="entry name" value="MFS general substrate transporter"/>
    <property type="match status" value="1"/>
</dbReference>
<evidence type="ECO:0000259" key="6">
    <source>
        <dbReference type="PROSITE" id="PS50850"/>
    </source>
</evidence>
<feature type="transmembrane region" description="Helical" evidence="5">
    <location>
        <begin position="21"/>
        <end position="40"/>
    </location>
</feature>
<dbReference type="GO" id="GO:0046943">
    <property type="term" value="F:carboxylic acid transmembrane transporter activity"/>
    <property type="evidence" value="ECO:0007669"/>
    <property type="project" value="TreeGrafter"/>
</dbReference>
<feature type="transmembrane region" description="Helical" evidence="5">
    <location>
        <begin position="60"/>
        <end position="80"/>
    </location>
</feature>
<evidence type="ECO:0000256" key="4">
    <source>
        <dbReference type="ARBA" id="ARBA00023136"/>
    </source>
</evidence>
<dbReference type="InterPro" id="IPR036259">
    <property type="entry name" value="MFS_trans_sf"/>
</dbReference>
<feature type="transmembrane region" description="Helical" evidence="5">
    <location>
        <begin position="174"/>
        <end position="195"/>
    </location>
</feature>
<feature type="transmembrane region" description="Helical" evidence="5">
    <location>
        <begin position="148"/>
        <end position="168"/>
    </location>
</feature>
<dbReference type="PATRIC" id="fig|507754.4.peg.1017"/>
<organism evidence="7 8">
    <name type="scientific">Acidiplasma aeolicum</name>
    <dbReference type="NCBI Taxonomy" id="507754"/>
    <lineage>
        <taxon>Archaea</taxon>
        <taxon>Methanobacteriati</taxon>
        <taxon>Thermoplasmatota</taxon>
        <taxon>Thermoplasmata</taxon>
        <taxon>Thermoplasmatales</taxon>
        <taxon>Ferroplasmaceae</taxon>
        <taxon>Acidiplasma</taxon>
    </lineage>
</organism>
<evidence type="ECO:0000313" key="8">
    <source>
        <dbReference type="Proteomes" id="UP000050515"/>
    </source>
</evidence>
<feature type="transmembrane region" description="Helical" evidence="5">
    <location>
        <begin position="306"/>
        <end position="327"/>
    </location>
</feature>
<feature type="transmembrane region" description="Helical" evidence="5">
    <location>
        <begin position="375"/>
        <end position="393"/>
    </location>
</feature>
<proteinExistence type="predicted"/>
<sequence length="435" mass="47930">MSQNAVQVKTPWGNIRWSAFYAAWGGWVLDGFTTFVYAFIDLAATRYLLPATGISLSLTSFFLAAFFAVFLIGWGTSFIFGPLGDKYGRIKILSLSIILFAVGSVLSGLSTNAYEFMVFRFLTGLGIGAEWFSGGTTVAEVFPEDRRVIGAGLFHTGFYFGFLFAALAELVLEPFIGFRGMLILGGLPVIFIIYVRYKTKEPEKWVNVKRAAKNSLKARESFYSIFKKGYAKSTVIASLVMSAVILGLYSGTVYVPTIIEDITAKIAMLKYPVVYYVAAGGAEVSAFTIIGCILMPLMAEKLGRRITLIIFLVLMTISVVLIYDIIFYMNSLFYLYLAIPLLGLGGADFSVFTLWSPELYPTEFRNSGFAAITTFARYFAAALIFIIGYLALLVGFGHAVAYTAIGFVLVMPLVFLMKETRGQKLPEKILSGVKD</sequence>
<evidence type="ECO:0000256" key="3">
    <source>
        <dbReference type="ARBA" id="ARBA00022989"/>
    </source>
</evidence>
<protein>
    <recommendedName>
        <fullName evidence="6">Major facilitator superfamily (MFS) profile domain-containing protein</fullName>
    </recommendedName>
</protein>
<dbReference type="Proteomes" id="UP000050515">
    <property type="component" value="Unassembled WGS sequence"/>
</dbReference>
<feature type="transmembrane region" description="Helical" evidence="5">
    <location>
        <begin position="92"/>
        <end position="111"/>
    </location>
</feature>
<comment type="subcellular location">
    <subcellularLocation>
        <location evidence="1">Membrane</location>
        <topology evidence="1">Multi-pass membrane protein</topology>
    </subcellularLocation>
</comment>
<evidence type="ECO:0000256" key="2">
    <source>
        <dbReference type="ARBA" id="ARBA00022692"/>
    </source>
</evidence>
<dbReference type="AlphaFoldDB" id="A0A0P9D4Y9"/>
<feature type="transmembrane region" description="Helical" evidence="5">
    <location>
        <begin position="274"/>
        <end position="294"/>
    </location>
</feature>
<dbReference type="RefSeq" id="WP_054964533.1">
    <property type="nucleotide sequence ID" value="NZ_LJCQ01000417.1"/>
</dbReference>
<feature type="transmembrane region" description="Helical" evidence="5">
    <location>
        <begin position="333"/>
        <end position="355"/>
    </location>
</feature>
<accession>A0A0P9D4Y9</accession>
<evidence type="ECO:0000256" key="5">
    <source>
        <dbReference type="SAM" id="Phobius"/>
    </source>
</evidence>
<feature type="domain" description="Major facilitator superfamily (MFS) profile" evidence="6">
    <location>
        <begin position="19"/>
        <end position="421"/>
    </location>
</feature>
<keyword evidence="2 5" id="KW-0812">Transmembrane</keyword>
<feature type="transmembrane region" description="Helical" evidence="5">
    <location>
        <begin position="399"/>
        <end position="417"/>
    </location>
</feature>
<dbReference type="PANTHER" id="PTHR23508:SF10">
    <property type="entry name" value="CARBOXYLIC ACID TRANSPORTER PROTEIN HOMOLOG"/>
    <property type="match status" value="1"/>
</dbReference>
<dbReference type="Pfam" id="PF07690">
    <property type="entry name" value="MFS_1"/>
    <property type="match status" value="1"/>
</dbReference>
<evidence type="ECO:0000313" key="7">
    <source>
        <dbReference type="EMBL" id="KPV44500.1"/>
    </source>
</evidence>
<dbReference type="PANTHER" id="PTHR23508">
    <property type="entry name" value="CARBOXYLIC ACID TRANSPORTER PROTEIN HOMOLOG"/>
    <property type="match status" value="1"/>
</dbReference>
<feature type="transmembrane region" description="Helical" evidence="5">
    <location>
        <begin position="235"/>
        <end position="254"/>
    </location>
</feature>
<reference evidence="7 8" key="1">
    <citation type="submission" date="2015-09" db="EMBL/GenBank/DDBJ databases">
        <title>Draft genome sequence of Acidiplasma aeolicum DSM 18409.</title>
        <authorList>
            <person name="Hemp J."/>
        </authorList>
    </citation>
    <scope>NUCLEOTIDE SEQUENCE [LARGE SCALE GENOMIC DNA]</scope>
    <source>
        <strain evidence="7 8">V</strain>
    </source>
</reference>